<feature type="domain" description="Glycosyltransferase subfamily 4-like N-terminal" evidence="2">
    <location>
        <begin position="14"/>
        <end position="165"/>
    </location>
</feature>
<evidence type="ECO:0000313" key="3">
    <source>
        <dbReference type="EMBL" id="SFG27793.1"/>
    </source>
</evidence>
<dbReference type="GO" id="GO:0016757">
    <property type="term" value="F:glycosyltransferase activity"/>
    <property type="evidence" value="ECO:0007669"/>
    <property type="project" value="UniProtKB-ARBA"/>
</dbReference>
<protein>
    <submittedName>
        <fullName evidence="3">Glycosyltransferase involved in cell wall bisynthesis</fullName>
    </submittedName>
</protein>
<dbReference type="CDD" id="cd03814">
    <property type="entry name" value="GT4-like"/>
    <property type="match status" value="1"/>
</dbReference>
<keyword evidence="3" id="KW-0808">Transferase</keyword>
<dbReference type="Proteomes" id="UP000199229">
    <property type="component" value="Unassembled WGS sequence"/>
</dbReference>
<reference evidence="4" key="1">
    <citation type="submission" date="2016-10" db="EMBL/GenBank/DDBJ databases">
        <authorList>
            <person name="Varghese N."/>
            <person name="Submissions S."/>
        </authorList>
    </citation>
    <scope>NUCLEOTIDE SEQUENCE [LARGE SCALE GENOMIC DNA]</scope>
    <source>
        <strain evidence="4">Gh-105</strain>
    </source>
</reference>
<dbReference type="Pfam" id="PF13439">
    <property type="entry name" value="Glyco_transf_4"/>
    <property type="match status" value="1"/>
</dbReference>
<dbReference type="Pfam" id="PF13692">
    <property type="entry name" value="Glyco_trans_1_4"/>
    <property type="match status" value="1"/>
</dbReference>
<dbReference type="PANTHER" id="PTHR45947:SF3">
    <property type="entry name" value="SULFOQUINOVOSYL TRANSFERASE SQD2"/>
    <property type="match status" value="1"/>
</dbReference>
<organism evidence="3 4">
    <name type="scientific">Methylobacterium gossipiicola</name>
    <dbReference type="NCBI Taxonomy" id="582675"/>
    <lineage>
        <taxon>Bacteria</taxon>
        <taxon>Pseudomonadati</taxon>
        <taxon>Pseudomonadota</taxon>
        <taxon>Alphaproteobacteria</taxon>
        <taxon>Hyphomicrobiales</taxon>
        <taxon>Methylobacteriaceae</taxon>
        <taxon>Methylobacterium</taxon>
    </lineage>
</organism>
<gene>
    <name evidence="3" type="ORF">SAMN05192565_101142</name>
</gene>
<keyword evidence="4" id="KW-1185">Reference proteome</keyword>
<dbReference type="AlphaFoldDB" id="A0A1I2QJJ2"/>
<evidence type="ECO:0000259" key="2">
    <source>
        <dbReference type="Pfam" id="PF13439"/>
    </source>
</evidence>
<dbReference type="RefSeq" id="WP_091967823.1">
    <property type="nucleotide sequence ID" value="NZ_FOPM01000001.1"/>
</dbReference>
<proteinExistence type="predicted"/>
<feature type="region of interest" description="Disordered" evidence="1">
    <location>
        <begin position="339"/>
        <end position="365"/>
    </location>
</feature>
<dbReference type="STRING" id="582675.SAMN05192565_101142"/>
<dbReference type="InterPro" id="IPR050194">
    <property type="entry name" value="Glycosyltransferase_grp1"/>
</dbReference>
<evidence type="ECO:0000256" key="1">
    <source>
        <dbReference type="SAM" id="MobiDB-lite"/>
    </source>
</evidence>
<sequence>MRLLIATDAWAPQVNGVVRSLEHMAAASGALGIETVFLTHQDFVSVPLPGYPEIRLSYATRSAVARRWETLRPTHVHIATEGTVGYATRRHCLAIGRPFTTSYHTRFPEYLAARAPVPQSWSYAWLRRFHGTASGTMVSTPSLERELAERGFTNLMRWTRGVDTDLFRPDATGADALAGLPRPISLFVGRLAVEKNIAAFLSLDLPGSKVVVGDGPDRARLAALAPEAHFLGTRTGAALAAIYAAADVFVFPSLTDTFGIVLLEALACGLPVAAYPVTGPLDVIGGTDAGVLDTDLRRAVLAALAIPRERCRAEALRYTWAESARQFFGNIAQAHDRQSAALPQASTLDPRRARPSNPGFLQNGG</sequence>
<evidence type="ECO:0000313" key="4">
    <source>
        <dbReference type="Proteomes" id="UP000199229"/>
    </source>
</evidence>
<name>A0A1I2QJJ2_9HYPH</name>
<dbReference type="SUPFAM" id="SSF53756">
    <property type="entry name" value="UDP-Glycosyltransferase/glycogen phosphorylase"/>
    <property type="match status" value="1"/>
</dbReference>
<dbReference type="OrthoDB" id="9802525at2"/>
<dbReference type="Gene3D" id="3.40.50.2000">
    <property type="entry name" value="Glycogen Phosphorylase B"/>
    <property type="match status" value="2"/>
</dbReference>
<dbReference type="InterPro" id="IPR028098">
    <property type="entry name" value="Glyco_trans_4-like_N"/>
</dbReference>
<accession>A0A1I2QJJ2</accession>
<dbReference type="PANTHER" id="PTHR45947">
    <property type="entry name" value="SULFOQUINOVOSYL TRANSFERASE SQD2"/>
    <property type="match status" value="1"/>
</dbReference>
<dbReference type="EMBL" id="FOPM01000001">
    <property type="protein sequence ID" value="SFG27793.1"/>
    <property type="molecule type" value="Genomic_DNA"/>
</dbReference>